<protein>
    <recommendedName>
        <fullName evidence="3">Lipoprotein</fullName>
    </recommendedName>
</protein>
<dbReference type="PROSITE" id="PS51257">
    <property type="entry name" value="PROKAR_LIPOPROTEIN"/>
    <property type="match status" value="1"/>
</dbReference>
<dbReference type="Proteomes" id="UP000593932">
    <property type="component" value="Chromosome"/>
</dbReference>
<name>A0A7S6UMB8_9GAMM</name>
<gene>
    <name evidence="1" type="ORF">INQ42_05150</name>
</gene>
<dbReference type="EMBL" id="CP063657">
    <property type="protein sequence ID" value="QOW22947.1"/>
    <property type="molecule type" value="Genomic_DNA"/>
</dbReference>
<evidence type="ECO:0000313" key="2">
    <source>
        <dbReference type="Proteomes" id="UP000593932"/>
    </source>
</evidence>
<keyword evidence="2" id="KW-1185">Reference proteome</keyword>
<reference evidence="1 2" key="1">
    <citation type="submission" date="2020-10" db="EMBL/GenBank/DDBJ databases">
        <title>complete genome sequencing of Lysobacter sp. H23M41.</title>
        <authorList>
            <person name="Bae J.-W."/>
            <person name="Lee S.-Y."/>
        </authorList>
    </citation>
    <scope>NUCLEOTIDE SEQUENCE [LARGE SCALE GENOMIC DNA]</scope>
    <source>
        <strain evidence="1 2">H23M41</strain>
    </source>
</reference>
<proteinExistence type="predicted"/>
<accession>A0A7S6UMB8</accession>
<evidence type="ECO:0000313" key="1">
    <source>
        <dbReference type="EMBL" id="QOW22947.1"/>
    </source>
</evidence>
<sequence length="143" mass="15353">MKHLAVIAFFMVLLGGCGLIEPSATHRFSTKPGTSSEAIFACAETTIRILKIQRGTWSDLITARDASSGLFETNRFNESNIVGIRTQIRYEPETGDGRIKVKASGPYFTDLGADQAAAQFASGIAACLRPNNSFKPTPLRGAA</sequence>
<dbReference type="RefSeq" id="WP_194035426.1">
    <property type="nucleotide sequence ID" value="NZ_CP063657.1"/>
</dbReference>
<organism evidence="1 2">
    <name type="scientific">Novilysobacter avium</name>
    <dbReference type="NCBI Taxonomy" id="2781023"/>
    <lineage>
        <taxon>Bacteria</taxon>
        <taxon>Pseudomonadati</taxon>
        <taxon>Pseudomonadota</taxon>
        <taxon>Gammaproteobacteria</taxon>
        <taxon>Lysobacterales</taxon>
        <taxon>Lysobacteraceae</taxon>
        <taxon>Novilysobacter</taxon>
    </lineage>
</organism>
<evidence type="ECO:0008006" key="3">
    <source>
        <dbReference type="Google" id="ProtNLM"/>
    </source>
</evidence>